<dbReference type="Gene3D" id="1.10.357.10">
    <property type="entry name" value="Tetracycline Repressor, domain 2"/>
    <property type="match status" value="1"/>
</dbReference>
<evidence type="ECO:0000313" key="5">
    <source>
        <dbReference type="Proteomes" id="UP000289996"/>
    </source>
</evidence>
<organism evidence="4 5">
    <name type="scientific">Lactiplantibacillus mudanjiangensis</name>
    <dbReference type="NCBI Taxonomy" id="1296538"/>
    <lineage>
        <taxon>Bacteria</taxon>
        <taxon>Bacillati</taxon>
        <taxon>Bacillota</taxon>
        <taxon>Bacilli</taxon>
        <taxon>Lactobacillales</taxon>
        <taxon>Lactobacillaceae</taxon>
        <taxon>Lactiplantibacillus</taxon>
    </lineage>
</organism>
<proteinExistence type="predicted"/>
<dbReference type="InterPro" id="IPR001647">
    <property type="entry name" value="HTH_TetR"/>
</dbReference>
<dbReference type="InterPro" id="IPR050624">
    <property type="entry name" value="HTH-type_Tx_Regulator"/>
</dbReference>
<evidence type="ECO:0000256" key="1">
    <source>
        <dbReference type="ARBA" id="ARBA00023125"/>
    </source>
</evidence>
<sequence>MAATNHAQAIKQDSQTYLATALLQLLQTKDLSDITVTQVVKRAGVSRMAFYRNFETLADILTAYFKPAIDARFDDIRQQVDVAQKQAAISQFFKDYADLLRLASERGFELVIQQLFAANMQQLYAELLAPLALTESQRKYWPEFMSAGVYAIWRTWLISDQPETLATIHQLLATFQTSTLQALLKG</sequence>
<dbReference type="AlphaFoldDB" id="A0A660DYS1"/>
<dbReference type="PANTHER" id="PTHR43479:SF11">
    <property type="entry name" value="ACREF_ENVCD OPERON REPRESSOR-RELATED"/>
    <property type="match status" value="1"/>
</dbReference>
<evidence type="ECO:0000256" key="2">
    <source>
        <dbReference type="PROSITE-ProRule" id="PRU00335"/>
    </source>
</evidence>
<dbReference type="Pfam" id="PF00440">
    <property type="entry name" value="TetR_N"/>
    <property type="match status" value="1"/>
</dbReference>
<dbReference type="Proteomes" id="UP000289996">
    <property type="component" value="Unassembled WGS sequence"/>
</dbReference>
<dbReference type="GO" id="GO:0003677">
    <property type="term" value="F:DNA binding"/>
    <property type="evidence" value="ECO:0007669"/>
    <property type="project" value="UniProtKB-UniRule"/>
</dbReference>
<dbReference type="SUPFAM" id="SSF46689">
    <property type="entry name" value="Homeodomain-like"/>
    <property type="match status" value="1"/>
</dbReference>
<keyword evidence="5" id="KW-1185">Reference proteome</keyword>
<dbReference type="EMBL" id="UYIG01000001">
    <property type="protein sequence ID" value="VDG26681.1"/>
    <property type="molecule type" value="Genomic_DNA"/>
</dbReference>
<reference evidence="4 5" key="1">
    <citation type="submission" date="2018-11" db="EMBL/GenBank/DDBJ databases">
        <authorList>
            <person name="Wuyts S."/>
        </authorList>
    </citation>
    <scope>NUCLEOTIDE SEQUENCE [LARGE SCALE GENOMIC DNA]</scope>
    <source>
        <strain evidence="4">Lactobacillus mudanjiangensis AMBF249</strain>
    </source>
</reference>
<dbReference type="OrthoDB" id="9810250at2"/>
<evidence type="ECO:0000259" key="3">
    <source>
        <dbReference type="PROSITE" id="PS50977"/>
    </source>
</evidence>
<dbReference type="RefSeq" id="WP_130844459.1">
    <property type="nucleotide sequence ID" value="NZ_BJDY01000003.1"/>
</dbReference>
<accession>A0A660DYS1</accession>
<name>A0A660DYS1_9LACO</name>
<feature type="domain" description="HTH tetR-type" evidence="3">
    <location>
        <begin position="12"/>
        <end position="72"/>
    </location>
</feature>
<protein>
    <submittedName>
        <fullName evidence="4">TetR family transcriptional regulator [Lactobacillus pentosus]</fullName>
    </submittedName>
</protein>
<keyword evidence="1 2" id="KW-0238">DNA-binding</keyword>
<dbReference type="InterPro" id="IPR009057">
    <property type="entry name" value="Homeodomain-like_sf"/>
</dbReference>
<dbReference type="PANTHER" id="PTHR43479">
    <property type="entry name" value="ACREF/ENVCD OPERON REPRESSOR-RELATED"/>
    <property type="match status" value="1"/>
</dbReference>
<evidence type="ECO:0000313" key="4">
    <source>
        <dbReference type="EMBL" id="VDG26681.1"/>
    </source>
</evidence>
<gene>
    <name evidence="4" type="ORF">MUDAN_MDHGFNIF_00115</name>
</gene>
<dbReference type="PROSITE" id="PS50977">
    <property type="entry name" value="HTH_TETR_2"/>
    <property type="match status" value="1"/>
</dbReference>
<feature type="DNA-binding region" description="H-T-H motif" evidence="2">
    <location>
        <begin position="35"/>
        <end position="54"/>
    </location>
</feature>